<protein>
    <submittedName>
        <fullName evidence="1">Zgc:195170</fullName>
    </submittedName>
</protein>
<feature type="non-terminal residue" evidence="1">
    <location>
        <position position="56"/>
    </location>
</feature>
<reference evidence="1" key="2">
    <citation type="submission" date="2016-06" db="EMBL/GenBank/DDBJ databases">
        <title>The genome of a short-lived fish provides insights into sex chromosome evolution and the genetic control of aging.</title>
        <authorList>
            <person name="Reichwald K."/>
            <person name="Felder M."/>
            <person name="Petzold A."/>
            <person name="Koch P."/>
            <person name="Groth M."/>
            <person name="Platzer M."/>
        </authorList>
    </citation>
    <scope>NUCLEOTIDE SEQUENCE</scope>
    <source>
        <tissue evidence="1">Brain</tissue>
    </source>
</reference>
<dbReference type="EMBL" id="HAEE01012828">
    <property type="protein sequence ID" value="SBR32878.1"/>
    <property type="molecule type" value="Transcribed_RNA"/>
</dbReference>
<sequence length="56" mass="6512">SGCQACLRVLLRPHFILKDAPLVGVAWPTERSELRQWQRHMARKTTLAFMTPRSHL</sequence>
<proteinExistence type="predicted"/>
<reference evidence="1" key="1">
    <citation type="submission" date="2016-05" db="EMBL/GenBank/DDBJ databases">
        <authorList>
            <person name="Lavstsen T."/>
            <person name="Jespersen J.S."/>
        </authorList>
    </citation>
    <scope>NUCLEOTIDE SEQUENCE</scope>
    <source>
        <tissue evidence="1">Brain</tissue>
    </source>
</reference>
<evidence type="ECO:0000313" key="1">
    <source>
        <dbReference type="EMBL" id="SBR32878.1"/>
    </source>
</evidence>
<feature type="non-terminal residue" evidence="1">
    <location>
        <position position="1"/>
    </location>
</feature>
<accession>A0A1A8KKS0</accession>
<name>A0A1A8KKS0_NOTKU</name>
<dbReference type="AlphaFoldDB" id="A0A1A8KKS0"/>
<gene>
    <name evidence="1" type="primary">ZGC:195170</name>
</gene>
<organism evidence="1">
    <name type="scientific">Nothobranchius kuhntae</name>
    <name type="common">Beira killifish</name>
    <dbReference type="NCBI Taxonomy" id="321403"/>
    <lineage>
        <taxon>Eukaryota</taxon>
        <taxon>Metazoa</taxon>
        <taxon>Chordata</taxon>
        <taxon>Craniata</taxon>
        <taxon>Vertebrata</taxon>
        <taxon>Euteleostomi</taxon>
        <taxon>Actinopterygii</taxon>
        <taxon>Neopterygii</taxon>
        <taxon>Teleostei</taxon>
        <taxon>Neoteleostei</taxon>
        <taxon>Acanthomorphata</taxon>
        <taxon>Ovalentaria</taxon>
        <taxon>Atherinomorphae</taxon>
        <taxon>Cyprinodontiformes</taxon>
        <taxon>Nothobranchiidae</taxon>
        <taxon>Nothobranchius</taxon>
    </lineage>
</organism>